<reference evidence="2 3" key="1">
    <citation type="journal article" date="2015" name="Genome Announc.">
        <title>Expanding the biotechnology potential of lactobacilli through comparative genomics of 213 strains and associated genera.</title>
        <authorList>
            <person name="Sun Z."/>
            <person name="Harris H.M."/>
            <person name="McCann A."/>
            <person name="Guo C."/>
            <person name="Argimon S."/>
            <person name="Zhang W."/>
            <person name="Yang X."/>
            <person name="Jeffery I.B."/>
            <person name="Cooney J.C."/>
            <person name="Kagawa T.F."/>
            <person name="Liu W."/>
            <person name="Song Y."/>
            <person name="Salvetti E."/>
            <person name="Wrobel A."/>
            <person name="Rasinkangas P."/>
            <person name="Parkhill J."/>
            <person name="Rea M.C."/>
            <person name="O'Sullivan O."/>
            <person name="Ritari J."/>
            <person name="Douillard F.P."/>
            <person name="Paul Ross R."/>
            <person name="Yang R."/>
            <person name="Briner A.E."/>
            <person name="Felis G.E."/>
            <person name="de Vos W.M."/>
            <person name="Barrangou R."/>
            <person name="Klaenhammer T.R."/>
            <person name="Caufield P.W."/>
            <person name="Cui Y."/>
            <person name="Zhang H."/>
            <person name="O'Toole P.W."/>
        </authorList>
    </citation>
    <scope>NUCLEOTIDE SEQUENCE [LARGE SCALE GENOMIC DNA]</scope>
    <source>
        <strain evidence="2 3">DSM 20014</strain>
    </source>
</reference>
<dbReference type="Proteomes" id="UP000051673">
    <property type="component" value="Unassembled WGS sequence"/>
</dbReference>
<keyword evidence="1" id="KW-0472">Membrane</keyword>
<sequence>MRKLLQVLAGLSWFGLLCFAGWQIYQGTFGNQMPVFAYNRPQGHLGWGITGAGILTLAAVVWPKGK</sequence>
<dbReference type="AlphaFoldDB" id="A0A0R2JQW7"/>
<evidence type="ECO:0000313" key="2">
    <source>
        <dbReference type="EMBL" id="KRN77797.1"/>
    </source>
</evidence>
<comment type="caution">
    <text evidence="2">The sequence shown here is derived from an EMBL/GenBank/DDBJ whole genome shotgun (WGS) entry which is preliminary data.</text>
</comment>
<dbReference type="STRING" id="1620.IV67_GL001324"/>
<keyword evidence="1" id="KW-1133">Transmembrane helix</keyword>
<accession>A0A0R2JQW7</accession>
<dbReference type="RefSeq" id="WP_057786157.1">
    <property type="nucleotide sequence ID" value="NZ_JQCD01000009.1"/>
</dbReference>
<keyword evidence="1" id="KW-0812">Transmembrane</keyword>
<evidence type="ECO:0000313" key="3">
    <source>
        <dbReference type="Proteomes" id="UP000051673"/>
    </source>
</evidence>
<keyword evidence="3" id="KW-1185">Reference proteome</keyword>
<protein>
    <submittedName>
        <fullName evidence="2">Uncharacterized protein</fullName>
    </submittedName>
</protein>
<dbReference type="PATRIC" id="fig|1620.3.peg.1339"/>
<organism evidence="2 3">
    <name type="scientific">Weissella minor</name>
    <dbReference type="NCBI Taxonomy" id="1620"/>
    <lineage>
        <taxon>Bacteria</taxon>
        <taxon>Bacillati</taxon>
        <taxon>Bacillota</taxon>
        <taxon>Bacilli</taxon>
        <taxon>Lactobacillales</taxon>
        <taxon>Lactobacillaceae</taxon>
        <taxon>Weissella</taxon>
    </lineage>
</organism>
<evidence type="ECO:0000256" key="1">
    <source>
        <dbReference type="SAM" id="Phobius"/>
    </source>
</evidence>
<feature type="transmembrane region" description="Helical" evidence="1">
    <location>
        <begin position="44"/>
        <end position="62"/>
    </location>
</feature>
<gene>
    <name evidence="2" type="ORF">IV67_GL001324</name>
</gene>
<dbReference type="EMBL" id="JQCD01000009">
    <property type="protein sequence ID" value="KRN77797.1"/>
    <property type="molecule type" value="Genomic_DNA"/>
</dbReference>
<name>A0A0R2JQW7_9LACO</name>
<proteinExistence type="predicted"/>
<dbReference type="OrthoDB" id="2317805at2"/>